<evidence type="ECO:0000259" key="3">
    <source>
        <dbReference type="PROSITE" id="PS01180"/>
    </source>
</evidence>
<accession>A0A7R9D7K1</accession>
<sequence length="971" mass="108107">MGNVPAVGRVWESSFILMCQHEGRKGSKPIGSVNESRLVRLRDSVGGCHQVDCLFCDNLPDNTLCQGKSEVSASAGVCHGVYRTSEFRVTSPGHPGHYPANMLCSYTVEAQSSATCQLEVTFNSFYLADCGQDYLEFGGERLCGHLQGVRTFPFNSDTFTISFKSGSSCKGTGFDLKVRQIDCATRNFSQPQSTCSRIYSTQQFLIGSPEDMCRYPNNVYCVYVIRPSTTDVCELQFNFLEFSLEYSLGCVKDHLEVEGREVLCGNVTGIRRYQGFSGELVVRFISDSSTTAKGFKILVTQVPCGSMHGQYESTTQMYPVTPFPPMKIRFPILTSTPSSYLYPGSNYSPSSNTNLPTCCGKAYSDKFFFIASPGFPNSSSLNSDCIYTIQRSSSSICRLRMKMKYFWVGDGDRYSGCNGGYLEVDGQQICGCQSDTVLTTTFSSNQQTKVLRYTMNGSQQQNLRGFIIEVLQEKCFSSIWGGGDNSATNSNSNSWSFMGKDLGSVFRNVAGTKLIRKRRSPQEINEADANFDSTYKPIFYQELENSPKEMRNSDEYLEDSYIDDAMRVKTYLGRSDIMTDPVIRPRRSLFQNNNKCWKWNFSNWVRMAKQFLWSIPGQMLCPTPKTTTCQVISAVQGSIQSPNYPNSYPANLRCSYRFQKISSYCQVQLTMAVFNLAVSNNCTSDYILINGFYRYCGDYFPTPAILDLSSSGFSDLLFVTSQTSSGRGFVASYQYLPCSSSGGPTTGVCSTSVQAQYFNLSSTNYNLALSACTFRVLKAYQGACEVQLSLQYFNLTCGEESLQIGSQYLCGYLTGQFISAQFDSLTSEVQLVYRKSSAGSPGSFIITGQQVTNCSPFSRPDRDALRDFLLVLLERWTVMFVDVSGGSKQSAGIPVERMNVTPARIQMASGRNQQSQQDDNRVLYEKTNPPLLKTGMSDGVYFIYWRAVHGIGRSSFVIGRNTKHETLLTAA</sequence>
<dbReference type="InterPro" id="IPR035914">
    <property type="entry name" value="Sperma_CUB_dom_sf"/>
</dbReference>
<evidence type="ECO:0000256" key="1">
    <source>
        <dbReference type="ARBA" id="ARBA00023157"/>
    </source>
</evidence>
<reference evidence="4" key="1">
    <citation type="submission" date="2020-11" db="EMBL/GenBank/DDBJ databases">
        <authorList>
            <person name="Tran Van P."/>
        </authorList>
    </citation>
    <scope>NUCLEOTIDE SEQUENCE</scope>
</reference>
<feature type="domain" description="CUB" evidence="3">
    <location>
        <begin position="621"/>
        <end position="736"/>
    </location>
</feature>
<dbReference type="PANTHER" id="PTHR24255">
    <property type="entry name" value="COMPLEMENT COMPONENT 1, S SUBCOMPONENT-RELATED"/>
    <property type="match status" value="1"/>
</dbReference>
<dbReference type="EMBL" id="OD003738">
    <property type="protein sequence ID" value="CAD7408497.1"/>
    <property type="molecule type" value="Genomic_DNA"/>
</dbReference>
<feature type="domain" description="CUB" evidence="3">
    <location>
        <begin position="359"/>
        <end position="473"/>
    </location>
</feature>
<dbReference type="SUPFAM" id="SSF49854">
    <property type="entry name" value="Spermadhesin, CUB domain"/>
    <property type="match status" value="4"/>
</dbReference>
<comment type="caution">
    <text evidence="2">Lacks conserved residue(s) required for the propagation of feature annotation.</text>
</comment>
<protein>
    <recommendedName>
        <fullName evidence="3">CUB domain-containing protein</fullName>
    </recommendedName>
</protein>
<gene>
    <name evidence="4" type="ORF">TPSB3V08_LOCUS6392</name>
</gene>
<organism evidence="4">
    <name type="scientific">Timema poppense</name>
    <name type="common">Walking stick</name>
    <dbReference type="NCBI Taxonomy" id="170557"/>
    <lineage>
        <taxon>Eukaryota</taxon>
        <taxon>Metazoa</taxon>
        <taxon>Ecdysozoa</taxon>
        <taxon>Arthropoda</taxon>
        <taxon>Hexapoda</taxon>
        <taxon>Insecta</taxon>
        <taxon>Pterygota</taxon>
        <taxon>Neoptera</taxon>
        <taxon>Polyneoptera</taxon>
        <taxon>Phasmatodea</taxon>
        <taxon>Timematodea</taxon>
        <taxon>Timematoidea</taxon>
        <taxon>Timematidae</taxon>
        <taxon>Timema</taxon>
    </lineage>
</organism>
<dbReference type="PROSITE" id="PS01180">
    <property type="entry name" value="CUB"/>
    <property type="match status" value="4"/>
</dbReference>
<dbReference type="SMART" id="SM00042">
    <property type="entry name" value="CUB"/>
    <property type="match status" value="3"/>
</dbReference>
<feature type="domain" description="CUB" evidence="3">
    <location>
        <begin position="78"/>
        <end position="181"/>
    </location>
</feature>
<dbReference type="InterPro" id="IPR000859">
    <property type="entry name" value="CUB_dom"/>
</dbReference>
<dbReference type="Gene3D" id="2.60.120.290">
    <property type="entry name" value="Spermadhesin, CUB domain"/>
    <property type="match status" value="4"/>
</dbReference>
<evidence type="ECO:0000313" key="4">
    <source>
        <dbReference type="EMBL" id="CAD7408497.1"/>
    </source>
</evidence>
<name>A0A7R9D7K1_TIMPO</name>
<keyword evidence="1" id="KW-1015">Disulfide bond</keyword>
<evidence type="ECO:0000256" key="2">
    <source>
        <dbReference type="PROSITE-ProRule" id="PRU00059"/>
    </source>
</evidence>
<dbReference type="Pfam" id="PF00431">
    <property type="entry name" value="CUB"/>
    <property type="match status" value="3"/>
</dbReference>
<dbReference type="GO" id="GO:0005615">
    <property type="term" value="C:extracellular space"/>
    <property type="evidence" value="ECO:0007669"/>
    <property type="project" value="TreeGrafter"/>
</dbReference>
<feature type="domain" description="CUB" evidence="3">
    <location>
        <begin position="195"/>
        <end position="302"/>
    </location>
</feature>
<dbReference type="GO" id="GO:0004252">
    <property type="term" value="F:serine-type endopeptidase activity"/>
    <property type="evidence" value="ECO:0007669"/>
    <property type="project" value="TreeGrafter"/>
</dbReference>
<dbReference type="CDD" id="cd00041">
    <property type="entry name" value="CUB"/>
    <property type="match status" value="3"/>
</dbReference>
<dbReference type="PANTHER" id="PTHR24255:SF31">
    <property type="entry name" value="CUBILIN-LIKE PROTEIN"/>
    <property type="match status" value="1"/>
</dbReference>
<proteinExistence type="predicted"/>
<dbReference type="AlphaFoldDB" id="A0A7R9D7K1"/>